<sequence>MAQKVRAAYDFDAQPGSGELSIRENEILTVIRENIEGGWIEGRNAKGQVGLFPESYVNKIQSMKQHMVLSIDYFSVPKLFYRF</sequence>
<evidence type="ECO:0000256" key="1">
    <source>
        <dbReference type="ARBA" id="ARBA00022443"/>
    </source>
</evidence>
<dbReference type="GO" id="GO:0006897">
    <property type="term" value="P:endocytosis"/>
    <property type="evidence" value="ECO:0007669"/>
    <property type="project" value="TreeGrafter"/>
</dbReference>
<dbReference type="PROSITE" id="PS50002">
    <property type="entry name" value="SH3"/>
    <property type="match status" value="1"/>
</dbReference>
<dbReference type="PANTHER" id="PTHR45827:SF1">
    <property type="entry name" value="SORTING NEXIN"/>
    <property type="match status" value="1"/>
</dbReference>
<dbReference type="CDD" id="cd11763">
    <property type="entry name" value="SH3_SNX9_like"/>
    <property type="match status" value="1"/>
</dbReference>
<feature type="domain" description="SH3" evidence="3">
    <location>
        <begin position="1"/>
        <end position="62"/>
    </location>
</feature>
<dbReference type="Pfam" id="PF14604">
    <property type="entry name" value="SH3_9"/>
    <property type="match status" value="1"/>
</dbReference>
<accession>A0A914XWR9</accession>
<dbReference type="Gene3D" id="2.30.30.40">
    <property type="entry name" value="SH3 Domains"/>
    <property type="match status" value="1"/>
</dbReference>
<proteinExistence type="predicted"/>
<dbReference type="GO" id="GO:0031410">
    <property type="term" value="C:cytoplasmic vesicle"/>
    <property type="evidence" value="ECO:0007669"/>
    <property type="project" value="TreeGrafter"/>
</dbReference>
<dbReference type="GO" id="GO:0097320">
    <property type="term" value="P:plasma membrane tubulation"/>
    <property type="evidence" value="ECO:0007669"/>
    <property type="project" value="TreeGrafter"/>
</dbReference>
<evidence type="ECO:0000256" key="2">
    <source>
        <dbReference type="PROSITE-ProRule" id="PRU00192"/>
    </source>
</evidence>
<dbReference type="PRINTS" id="PR00452">
    <property type="entry name" value="SH3DOMAIN"/>
</dbReference>
<dbReference type="GO" id="GO:0005886">
    <property type="term" value="C:plasma membrane"/>
    <property type="evidence" value="ECO:0007669"/>
    <property type="project" value="TreeGrafter"/>
</dbReference>
<reference evidence="5" key="1">
    <citation type="submission" date="2022-11" db="UniProtKB">
        <authorList>
            <consortium name="WormBaseParasite"/>
        </authorList>
    </citation>
    <scope>IDENTIFICATION</scope>
</reference>
<evidence type="ECO:0000259" key="3">
    <source>
        <dbReference type="PROSITE" id="PS50002"/>
    </source>
</evidence>
<dbReference type="WBParaSite" id="PSU_v2.g12392.t1">
    <property type="protein sequence ID" value="PSU_v2.g12392.t1"/>
    <property type="gene ID" value="PSU_v2.g12392"/>
</dbReference>
<organism evidence="4 5">
    <name type="scientific">Panagrolaimus superbus</name>
    <dbReference type="NCBI Taxonomy" id="310955"/>
    <lineage>
        <taxon>Eukaryota</taxon>
        <taxon>Metazoa</taxon>
        <taxon>Ecdysozoa</taxon>
        <taxon>Nematoda</taxon>
        <taxon>Chromadorea</taxon>
        <taxon>Rhabditida</taxon>
        <taxon>Tylenchina</taxon>
        <taxon>Panagrolaimomorpha</taxon>
        <taxon>Panagrolaimoidea</taxon>
        <taxon>Panagrolaimidae</taxon>
        <taxon>Panagrolaimus</taxon>
    </lineage>
</organism>
<evidence type="ECO:0000313" key="5">
    <source>
        <dbReference type="WBParaSite" id="PSU_v2.g12392.t1"/>
    </source>
</evidence>
<dbReference type="SUPFAM" id="SSF50044">
    <property type="entry name" value="SH3-domain"/>
    <property type="match status" value="1"/>
</dbReference>
<dbReference type="SMART" id="SM00326">
    <property type="entry name" value="SH3"/>
    <property type="match status" value="1"/>
</dbReference>
<dbReference type="GO" id="GO:0035091">
    <property type="term" value="F:phosphatidylinositol binding"/>
    <property type="evidence" value="ECO:0007669"/>
    <property type="project" value="TreeGrafter"/>
</dbReference>
<dbReference type="InterPro" id="IPR036028">
    <property type="entry name" value="SH3-like_dom_sf"/>
</dbReference>
<dbReference type="InterPro" id="IPR001452">
    <property type="entry name" value="SH3_domain"/>
</dbReference>
<dbReference type="PANTHER" id="PTHR45827">
    <property type="entry name" value="SORTING NEXIN"/>
    <property type="match status" value="1"/>
</dbReference>
<dbReference type="GO" id="GO:0016197">
    <property type="term" value="P:endosomal transport"/>
    <property type="evidence" value="ECO:0007669"/>
    <property type="project" value="TreeGrafter"/>
</dbReference>
<keyword evidence="1 2" id="KW-0728">SH3 domain</keyword>
<dbReference type="AlphaFoldDB" id="A0A914XWR9"/>
<protein>
    <submittedName>
        <fullName evidence="5">SH3 domain-containing protein</fullName>
    </submittedName>
</protein>
<name>A0A914XWR9_9BILA</name>
<keyword evidence="4" id="KW-1185">Reference proteome</keyword>
<dbReference type="Proteomes" id="UP000887577">
    <property type="component" value="Unplaced"/>
</dbReference>
<evidence type="ECO:0000313" key="4">
    <source>
        <dbReference type="Proteomes" id="UP000887577"/>
    </source>
</evidence>